<proteinExistence type="predicted"/>
<sequence>MDPALSTYFYANFERISTDIMMLENQIPWIMVKIIFSFMRPVLSSPWSCPWEKFVVAMRRGLKNQMVGDDVQDLDIDPMYEPPHLLGLVRFYIVGKYKDDKSDELPPEEHPPEEHPPEEKPMSLSISVAELEDIGIRLVPKTGTEAVLADMRLHSSKWGCFSDLFVPPLCLTEANATSLVNMAALELCIAPDFNDVGAENSAVCSYLHLFAMLLDQERHVQDLRKNKVIEGGGLTSKETLQFFTSIGKNMRHGTSYLHIIIEIDEFKRKRLFLLKAYLFIMKHWTKIIAVTTVIGAVAGILSSLQNLKTKQPRT</sequence>
<keyword evidence="2" id="KW-1133">Transmembrane helix</keyword>
<reference evidence="3" key="3">
    <citation type="submission" date="2022-01" db="UniProtKB">
        <authorList>
            <consortium name="EnsemblPlants"/>
        </authorList>
    </citation>
    <scope>IDENTIFICATION</scope>
    <source>
        <strain evidence="3">subsp. vulgare</strain>
    </source>
</reference>
<dbReference type="Proteomes" id="UP000011116">
    <property type="component" value="Chromosome 1H"/>
</dbReference>
<keyword evidence="2" id="KW-0472">Membrane</keyword>
<dbReference type="EnsemblPlants" id="HORVU.MOREX.r3.1HG0001990.1">
    <property type="protein sequence ID" value="HORVU.MOREX.r3.1HG0001990.1.CDS1"/>
    <property type="gene ID" value="HORVU.MOREX.r3.1HG0001990"/>
</dbReference>
<name>A0A8I6WGE3_HORVV</name>
<dbReference type="Pfam" id="PF03140">
    <property type="entry name" value="DUF247"/>
    <property type="match status" value="1"/>
</dbReference>
<protein>
    <submittedName>
        <fullName evidence="3">Uncharacterized protein</fullName>
    </submittedName>
</protein>
<dbReference type="AlphaFoldDB" id="A0A8I6WGE3"/>
<keyword evidence="2" id="KW-0812">Transmembrane</keyword>
<evidence type="ECO:0000256" key="1">
    <source>
        <dbReference type="SAM" id="MobiDB-lite"/>
    </source>
</evidence>
<keyword evidence="4" id="KW-1185">Reference proteome</keyword>
<evidence type="ECO:0000313" key="4">
    <source>
        <dbReference type="Proteomes" id="UP000011116"/>
    </source>
</evidence>
<dbReference type="Gramene" id="HORVU.MOREX.r3.1HG0001990.1">
    <property type="protein sequence ID" value="HORVU.MOREX.r3.1HG0001990.1.CDS1"/>
    <property type="gene ID" value="HORVU.MOREX.r3.1HG0001990"/>
</dbReference>
<feature type="transmembrane region" description="Helical" evidence="2">
    <location>
        <begin position="284"/>
        <end position="304"/>
    </location>
</feature>
<evidence type="ECO:0000313" key="3">
    <source>
        <dbReference type="EnsemblPlants" id="HORVU.MOREX.r3.1HG0001990.1.CDS1"/>
    </source>
</evidence>
<feature type="region of interest" description="Disordered" evidence="1">
    <location>
        <begin position="101"/>
        <end position="122"/>
    </location>
</feature>
<reference evidence="3" key="2">
    <citation type="submission" date="2020-10" db="EMBL/GenBank/DDBJ databases">
        <authorList>
            <person name="Scholz U."/>
            <person name="Mascher M."/>
            <person name="Fiebig A."/>
        </authorList>
    </citation>
    <scope>NUCLEOTIDE SEQUENCE [LARGE SCALE GENOMIC DNA]</scope>
    <source>
        <strain evidence="3">cv. Morex</strain>
    </source>
</reference>
<reference evidence="4" key="1">
    <citation type="journal article" date="2012" name="Nature">
        <title>A physical, genetic and functional sequence assembly of the barley genome.</title>
        <authorList>
            <consortium name="The International Barley Genome Sequencing Consortium"/>
            <person name="Mayer K.F."/>
            <person name="Waugh R."/>
            <person name="Brown J.W."/>
            <person name="Schulman A."/>
            <person name="Langridge P."/>
            <person name="Platzer M."/>
            <person name="Fincher G.B."/>
            <person name="Muehlbauer G.J."/>
            <person name="Sato K."/>
            <person name="Close T.J."/>
            <person name="Wise R.P."/>
            <person name="Stein N."/>
        </authorList>
    </citation>
    <scope>NUCLEOTIDE SEQUENCE [LARGE SCALE GENOMIC DNA]</scope>
    <source>
        <strain evidence="4">cv. Morex</strain>
    </source>
</reference>
<evidence type="ECO:0000256" key="2">
    <source>
        <dbReference type="SAM" id="Phobius"/>
    </source>
</evidence>
<dbReference type="InterPro" id="IPR004158">
    <property type="entry name" value="DUF247_pln"/>
</dbReference>
<dbReference type="PANTHER" id="PTHR31549:SF226">
    <property type="entry name" value="UBIQUITIN-LIKE PROTEASE FAMILY PROFILE DOMAIN-CONTAINING PROTEIN"/>
    <property type="match status" value="1"/>
</dbReference>
<organism evidence="3 4">
    <name type="scientific">Hordeum vulgare subsp. vulgare</name>
    <name type="common">Domesticated barley</name>
    <dbReference type="NCBI Taxonomy" id="112509"/>
    <lineage>
        <taxon>Eukaryota</taxon>
        <taxon>Viridiplantae</taxon>
        <taxon>Streptophyta</taxon>
        <taxon>Embryophyta</taxon>
        <taxon>Tracheophyta</taxon>
        <taxon>Spermatophyta</taxon>
        <taxon>Magnoliopsida</taxon>
        <taxon>Liliopsida</taxon>
        <taxon>Poales</taxon>
        <taxon>Poaceae</taxon>
        <taxon>BOP clade</taxon>
        <taxon>Pooideae</taxon>
        <taxon>Triticodae</taxon>
        <taxon>Triticeae</taxon>
        <taxon>Hordeinae</taxon>
        <taxon>Hordeum</taxon>
    </lineage>
</organism>
<accession>A0A8I6WGE3</accession>
<feature type="compositionally biased region" description="Basic and acidic residues" evidence="1">
    <location>
        <begin position="101"/>
        <end position="121"/>
    </location>
</feature>
<dbReference type="PANTHER" id="PTHR31549">
    <property type="entry name" value="PROTEIN, PUTATIVE (DUF247)-RELATED-RELATED"/>
    <property type="match status" value="1"/>
</dbReference>